<organism evidence="2 3">
    <name type="scientific">Vigna angularis var. angularis</name>
    <dbReference type="NCBI Taxonomy" id="157739"/>
    <lineage>
        <taxon>Eukaryota</taxon>
        <taxon>Viridiplantae</taxon>
        <taxon>Streptophyta</taxon>
        <taxon>Embryophyta</taxon>
        <taxon>Tracheophyta</taxon>
        <taxon>Spermatophyta</taxon>
        <taxon>Magnoliopsida</taxon>
        <taxon>eudicotyledons</taxon>
        <taxon>Gunneridae</taxon>
        <taxon>Pentapetalae</taxon>
        <taxon>rosids</taxon>
        <taxon>fabids</taxon>
        <taxon>Fabales</taxon>
        <taxon>Fabaceae</taxon>
        <taxon>Papilionoideae</taxon>
        <taxon>50 kb inversion clade</taxon>
        <taxon>NPAAA clade</taxon>
        <taxon>indigoferoid/millettioid clade</taxon>
        <taxon>Phaseoleae</taxon>
        <taxon>Vigna</taxon>
    </lineage>
</organism>
<dbReference type="OrthoDB" id="765741at2759"/>
<dbReference type="PANTHER" id="PTHR36056">
    <property type="entry name" value="PROTEIN, PUTATIVE-RELATED"/>
    <property type="match status" value="1"/>
</dbReference>
<dbReference type="Proteomes" id="UP000291084">
    <property type="component" value="Chromosome 7"/>
</dbReference>
<dbReference type="InterPro" id="IPR040276">
    <property type="entry name" value="At4g26450-like"/>
</dbReference>
<dbReference type="AlphaFoldDB" id="A0A0S3SJF3"/>
<evidence type="ECO:0000313" key="3">
    <source>
        <dbReference type="Proteomes" id="UP000291084"/>
    </source>
</evidence>
<feature type="compositionally biased region" description="Basic and acidic residues" evidence="1">
    <location>
        <begin position="143"/>
        <end position="152"/>
    </location>
</feature>
<gene>
    <name evidence="2" type="primary">Vigan.07G179700</name>
    <name evidence="2" type="ORF">VIGAN_07179700</name>
</gene>
<keyword evidence="3" id="KW-1185">Reference proteome</keyword>
<protein>
    <submittedName>
        <fullName evidence="2">Uncharacterized protein</fullName>
    </submittedName>
</protein>
<proteinExistence type="predicted"/>
<name>A0A0S3SJF3_PHAAN</name>
<dbReference type="PANTHER" id="PTHR36056:SF1">
    <property type="entry name" value="PROTEIN, PUTATIVE-RELATED"/>
    <property type="match status" value="1"/>
</dbReference>
<feature type="region of interest" description="Disordered" evidence="1">
    <location>
        <begin position="59"/>
        <end position="192"/>
    </location>
</feature>
<feature type="compositionally biased region" description="Basic and acidic residues" evidence="1">
    <location>
        <begin position="81"/>
        <end position="93"/>
    </location>
</feature>
<feature type="compositionally biased region" description="Basic and acidic residues" evidence="1">
    <location>
        <begin position="179"/>
        <end position="192"/>
    </location>
</feature>
<evidence type="ECO:0000256" key="1">
    <source>
        <dbReference type="SAM" id="MobiDB-lite"/>
    </source>
</evidence>
<evidence type="ECO:0000313" key="2">
    <source>
        <dbReference type="EMBL" id="BAT92926.1"/>
    </source>
</evidence>
<dbReference type="EMBL" id="AP015040">
    <property type="protein sequence ID" value="BAT92926.1"/>
    <property type="molecule type" value="Genomic_DNA"/>
</dbReference>
<accession>A0A0S3SJF3</accession>
<sequence length="718" mass="78693">MQTRQRSPRGFYTAEYRQREGGLGRGRRGDIFVEAGRLAAEYLVSQGLLPPNALPTKWQNQKAPVEGGGRQSALTRLGSVDGRRKLGFEEFGQKGRRRGSFSRSNGMDWGREYRRNGSWSGRVPNDVRDGEDDDYESGGFSVRHQDEEDQHHYQHQHQHQHLNSSDDALVKSNSNEFSPRSEDGVDLNDKDRDKERVSAELLEMKQSGVGKDVCDVDMGVGVGNDLEGVSVGVKEVKDGGARDDDSERLRNVSAQLSDQENSSSGGAVADLVSLCKSVKVPTRTRSSITRKNLKAWNNGDGTGSARDVVDLQGADSAKEVLAENESVKGSSSGELLGEKSYDMVHVDADVAEVEPVCVAEDVRDLDAVSKAEDVRELDAVSKVEDVKELGCQSGQDRSFIQDNNQESSATLPGYGVCNSLDGKQGQKRVAEDDDDDVREDSKRLREWLPSLVPKTGGYFLHGNPIEVKESQVEDGISHIDKVTMTSDQGSLMGSGSQFTVGGDRPFLQCPDEKPSLPSSFRTCDLNLIEVSEGNESHVDHPVLIYSPSVSEAKKAVPIDIDLSMSHTSVSSKFNTHAANGKEIEVIDLENDSIQEEKSIDNMDRKTETMFPGLEGFSNQAQNAADIHDVQDGYGLMISELLGPDFTNCSSVPPVDISSVHSEMGLHNGTGTLAEDDSIYMSLGELRRKLCMDCKILHRETLTAQLSWGMDVSMEEKPR</sequence>
<reference evidence="2 3" key="1">
    <citation type="journal article" date="2015" name="Sci. Rep.">
        <title>The power of single molecule real-time sequencing technology in the de novo assembly of a eukaryotic genome.</title>
        <authorList>
            <person name="Sakai H."/>
            <person name="Naito K."/>
            <person name="Ogiso-Tanaka E."/>
            <person name="Takahashi Y."/>
            <person name="Iseki K."/>
            <person name="Muto C."/>
            <person name="Satou K."/>
            <person name="Teruya K."/>
            <person name="Shiroma A."/>
            <person name="Shimoji M."/>
            <person name="Hirano T."/>
            <person name="Itoh T."/>
            <person name="Kaga A."/>
            <person name="Tomooka N."/>
        </authorList>
    </citation>
    <scope>NUCLEOTIDE SEQUENCE [LARGE SCALE GENOMIC DNA]</scope>
    <source>
        <strain evidence="3">cv. Shumari</strain>
    </source>
</reference>
<feature type="compositionally biased region" description="Polar residues" evidence="1">
    <location>
        <begin position="162"/>
        <end position="178"/>
    </location>
</feature>